<proteinExistence type="evidence at transcript level"/>
<feature type="signal peptide" evidence="1">
    <location>
        <begin position="1"/>
        <end position="19"/>
    </location>
</feature>
<dbReference type="EMBL" id="GANP01010498">
    <property type="protein sequence ID" value="JAB73970.1"/>
    <property type="molecule type" value="mRNA"/>
</dbReference>
<evidence type="ECO:0000313" key="2">
    <source>
        <dbReference type="EMBL" id="JAB73970.1"/>
    </source>
</evidence>
<dbReference type="Gene3D" id="4.10.410.10">
    <property type="entry name" value="Pancreatic trypsin inhibitor Kunitz domain"/>
    <property type="match status" value="1"/>
</dbReference>
<organism evidence="2">
    <name type="scientific">Ixodes ricinus</name>
    <name type="common">Common tick</name>
    <name type="synonym">Acarus ricinus</name>
    <dbReference type="NCBI Taxonomy" id="34613"/>
    <lineage>
        <taxon>Eukaryota</taxon>
        <taxon>Metazoa</taxon>
        <taxon>Ecdysozoa</taxon>
        <taxon>Arthropoda</taxon>
        <taxon>Chelicerata</taxon>
        <taxon>Arachnida</taxon>
        <taxon>Acari</taxon>
        <taxon>Parasitiformes</taxon>
        <taxon>Ixodida</taxon>
        <taxon>Ixodoidea</taxon>
        <taxon>Ixodidae</taxon>
        <taxon>Ixodinae</taxon>
        <taxon>Ixodes</taxon>
    </lineage>
</organism>
<dbReference type="GO" id="GO:0004867">
    <property type="term" value="F:serine-type endopeptidase inhibitor activity"/>
    <property type="evidence" value="ECO:0007669"/>
    <property type="project" value="InterPro"/>
</dbReference>
<dbReference type="AlphaFoldDB" id="V5GUC7"/>
<sequence length="84" mass="9234">MKAILAVTCIFSAVMLISALSEEECKAPYAAASCDSTSTLGYFYYYNDGTKRCEKEFSCPGPRNFPSEDQCRDACPYGIYAPSD</sequence>
<dbReference type="InterPro" id="IPR036880">
    <property type="entry name" value="Kunitz_BPTI_sf"/>
</dbReference>
<reference evidence="2" key="1">
    <citation type="journal article" date="2015" name="Sci. Rep.">
        <title>Tissue- and time-dependent transcription in Ixodes ricinus salivary glands and midguts when blood feeding on the vertebrate host.</title>
        <authorList>
            <person name="Kotsyfakis M."/>
            <person name="Schwarz A."/>
            <person name="Erhart J."/>
            <person name="Ribeiro J.M."/>
        </authorList>
    </citation>
    <scope>NUCLEOTIDE SEQUENCE</scope>
    <source>
        <tissue evidence="2">Salivary gland and midgut</tissue>
    </source>
</reference>
<protein>
    <submittedName>
        <fullName evidence="2">Putative tick kunitz 42</fullName>
    </submittedName>
</protein>
<keyword evidence="1" id="KW-0732">Signal</keyword>
<name>V5GUC7_IXORI</name>
<evidence type="ECO:0000256" key="1">
    <source>
        <dbReference type="SAM" id="SignalP"/>
    </source>
</evidence>
<accession>V5GUC7</accession>
<dbReference type="SUPFAM" id="SSF57362">
    <property type="entry name" value="BPTI-like"/>
    <property type="match status" value="1"/>
</dbReference>
<feature type="chain" id="PRO_5004737526" evidence="1">
    <location>
        <begin position="20"/>
        <end position="84"/>
    </location>
</feature>